<gene>
    <name evidence="3" type="ORF">R5R35_012990</name>
</gene>
<evidence type="ECO:0000259" key="2">
    <source>
        <dbReference type="PROSITE" id="PS51205"/>
    </source>
</evidence>
<feature type="domain" description="VPS9" evidence="2">
    <location>
        <begin position="425"/>
        <end position="553"/>
    </location>
</feature>
<dbReference type="GO" id="GO:0005829">
    <property type="term" value="C:cytosol"/>
    <property type="evidence" value="ECO:0007669"/>
    <property type="project" value="TreeGrafter"/>
</dbReference>
<feature type="region of interest" description="Disordered" evidence="1">
    <location>
        <begin position="311"/>
        <end position="346"/>
    </location>
</feature>
<dbReference type="InterPro" id="IPR045046">
    <property type="entry name" value="Vps9-like"/>
</dbReference>
<dbReference type="GO" id="GO:0016192">
    <property type="term" value="P:vesicle-mediated transport"/>
    <property type="evidence" value="ECO:0007669"/>
    <property type="project" value="InterPro"/>
</dbReference>
<sequence>MGEDIRRRVVTSFRNAIDFEQNNNDIEAYRKYLDGVALVAAALQQDAECTWVAGNSSLSDKERRSLLGFAKQSVDRLIFLLDKQDPSNIFRGTTNASVESKDNLVSSPPAVTQSTSRSERSISRGNYSPALQNTLEQDEDISPIARMRKENNLLMTRYAARLQTASTKSQRHNLQLELQRRLMENNAIAQQQQEVWEQQRSKVTEWCLQVADEKFKIKEKIENGSITEADFKKQRLFAGALQYEEEHLWLKRLKQDLLSSPKDEIQQRDIVAHVLNDKLHPLGSLMGQMQHAILNKIHPLIKVLPESTNSAAPQMNINKRNSRIVSPSGDESSADRKQPESASLANSCITEESIAKEEREALQRHFNNIADDMKQDVKLLETLLCALYEPLTTDPGANILTELLHELYFPPIKPALINLIRLGITDVEEELVYRMSLDKENQELLEMDEELVRSCCHALHRLTLLGSPCQMLDSLAAILKTLAVSEDSQAKSIGADDLLPRLMTVVMSSGMPNLLAEAVYMENFMPVNRALGEAGYCLTVLQSVMTCVQIPTG</sequence>
<name>A0AAN9Z2Q1_9ORTH</name>
<protein>
    <recommendedName>
        <fullName evidence="2">VPS9 domain-containing protein</fullName>
    </recommendedName>
</protein>
<dbReference type="InterPro" id="IPR003123">
    <property type="entry name" value="VPS9"/>
</dbReference>
<dbReference type="Pfam" id="PF02204">
    <property type="entry name" value="VPS9"/>
    <property type="match status" value="1"/>
</dbReference>
<keyword evidence="4" id="KW-1185">Reference proteome</keyword>
<feature type="region of interest" description="Disordered" evidence="1">
    <location>
        <begin position="100"/>
        <end position="135"/>
    </location>
</feature>
<dbReference type="PANTHER" id="PTHR23101">
    <property type="entry name" value="RAB GDP/GTP EXCHANGE FACTOR"/>
    <property type="match status" value="1"/>
</dbReference>
<dbReference type="SUPFAM" id="SSF109993">
    <property type="entry name" value="VPS9 domain"/>
    <property type="match status" value="1"/>
</dbReference>
<feature type="compositionally biased region" description="Polar residues" evidence="1">
    <location>
        <begin position="311"/>
        <end position="331"/>
    </location>
</feature>
<dbReference type="PROSITE" id="PS51205">
    <property type="entry name" value="VPS9"/>
    <property type="match status" value="1"/>
</dbReference>
<dbReference type="PANTHER" id="PTHR23101:SF98">
    <property type="entry name" value="VPS9 DOMAIN-CONTAINING PROTEIN 1"/>
    <property type="match status" value="1"/>
</dbReference>
<comment type="caution">
    <text evidence="3">The sequence shown here is derived from an EMBL/GenBank/DDBJ whole genome shotgun (WGS) entry which is preliminary data.</text>
</comment>
<dbReference type="Gene3D" id="1.20.1050.80">
    <property type="entry name" value="VPS9 domain"/>
    <property type="match status" value="1"/>
</dbReference>
<dbReference type="Proteomes" id="UP001378592">
    <property type="component" value="Unassembled WGS sequence"/>
</dbReference>
<accession>A0AAN9Z2Q1</accession>
<evidence type="ECO:0000313" key="4">
    <source>
        <dbReference type="Proteomes" id="UP001378592"/>
    </source>
</evidence>
<evidence type="ECO:0000313" key="3">
    <source>
        <dbReference type="EMBL" id="KAK7794046.1"/>
    </source>
</evidence>
<organism evidence="3 4">
    <name type="scientific">Gryllus longicercus</name>
    <dbReference type="NCBI Taxonomy" id="2509291"/>
    <lineage>
        <taxon>Eukaryota</taxon>
        <taxon>Metazoa</taxon>
        <taxon>Ecdysozoa</taxon>
        <taxon>Arthropoda</taxon>
        <taxon>Hexapoda</taxon>
        <taxon>Insecta</taxon>
        <taxon>Pterygota</taxon>
        <taxon>Neoptera</taxon>
        <taxon>Polyneoptera</taxon>
        <taxon>Orthoptera</taxon>
        <taxon>Ensifera</taxon>
        <taxon>Gryllidea</taxon>
        <taxon>Grylloidea</taxon>
        <taxon>Gryllidae</taxon>
        <taxon>Gryllinae</taxon>
        <taxon>Gryllus</taxon>
    </lineage>
</organism>
<feature type="compositionally biased region" description="Polar residues" evidence="1">
    <location>
        <begin position="100"/>
        <end position="116"/>
    </location>
</feature>
<proteinExistence type="predicted"/>
<feature type="compositionally biased region" description="Polar residues" evidence="1">
    <location>
        <begin position="123"/>
        <end position="135"/>
    </location>
</feature>
<dbReference type="AlphaFoldDB" id="A0AAN9Z2Q1"/>
<dbReference type="GO" id="GO:0030139">
    <property type="term" value="C:endocytic vesicle"/>
    <property type="evidence" value="ECO:0007669"/>
    <property type="project" value="TreeGrafter"/>
</dbReference>
<dbReference type="GO" id="GO:0005085">
    <property type="term" value="F:guanyl-nucleotide exchange factor activity"/>
    <property type="evidence" value="ECO:0007669"/>
    <property type="project" value="InterPro"/>
</dbReference>
<dbReference type="InterPro" id="IPR037191">
    <property type="entry name" value="VPS9_dom_sf"/>
</dbReference>
<reference evidence="3 4" key="1">
    <citation type="submission" date="2024-03" db="EMBL/GenBank/DDBJ databases">
        <title>The genome assembly and annotation of the cricket Gryllus longicercus Weissman &amp; Gray.</title>
        <authorList>
            <person name="Szrajer S."/>
            <person name="Gray D."/>
            <person name="Ylla G."/>
        </authorList>
    </citation>
    <scope>NUCLEOTIDE SEQUENCE [LARGE SCALE GENOMIC DNA]</scope>
    <source>
        <strain evidence="3">DAG 2021-001</strain>
        <tissue evidence="3">Whole body minus gut</tissue>
    </source>
</reference>
<evidence type="ECO:0000256" key="1">
    <source>
        <dbReference type="SAM" id="MobiDB-lite"/>
    </source>
</evidence>
<dbReference type="GO" id="GO:0031267">
    <property type="term" value="F:small GTPase binding"/>
    <property type="evidence" value="ECO:0007669"/>
    <property type="project" value="TreeGrafter"/>
</dbReference>
<dbReference type="EMBL" id="JAZDUA010000350">
    <property type="protein sequence ID" value="KAK7794046.1"/>
    <property type="molecule type" value="Genomic_DNA"/>
</dbReference>